<evidence type="ECO:0000256" key="1">
    <source>
        <dbReference type="ARBA" id="ARBA00022723"/>
    </source>
</evidence>
<protein>
    <submittedName>
        <fullName evidence="3">O-succinylbenzoate synthase</fullName>
        <ecNumber evidence="3">4.2.1.113</ecNumber>
    </submittedName>
</protein>
<dbReference type="SMART" id="SM00922">
    <property type="entry name" value="MR_MLE"/>
    <property type="match status" value="1"/>
</dbReference>
<keyword evidence="1" id="KW-0479">Metal-binding</keyword>
<feature type="domain" description="Mandelate racemase/muconate lactonizing enzyme C-terminal" evidence="2">
    <location>
        <begin position="97"/>
        <end position="192"/>
    </location>
</feature>
<name>A0A2L2BMW7_9MICO</name>
<dbReference type="InterPro" id="IPR013342">
    <property type="entry name" value="Mandelate_racemase_C"/>
</dbReference>
<dbReference type="RefSeq" id="WP_104912686.1">
    <property type="nucleotide sequence ID" value="NZ_CP026923.1"/>
</dbReference>
<accession>A0A2L2BMW7</accession>
<organism evidence="3 4">
    <name type="scientific">Pontimonas salivibrio</name>
    <dbReference type="NCBI Taxonomy" id="1159327"/>
    <lineage>
        <taxon>Bacteria</taxon>
        <taxon>Bacillati</taxon>
        <taxon>Actinomycetota</taxon>
        <taxon>Actinomycetes</taxon>
        <taxon>Micrococcales</taxon>
        <taxon>Microbacteriaceae</taxon>
        <taxon>Pontimonas</taxon>
    </lineage>
</organism>
<dbReference type="EC" id="4.2.1.113" evidence="3"/>
<keyword evidence="4" id="KW-1185">Reference proteome</keyword>
<dbReference type="Gene3D" id="3.20.20.120">
    <property type="entry name" value="Enolase-like C-terminal domain"/>
    <property type="match status" value="1"/>
</dbReference>
<dbReference type="PROSITE" id="PS00909">
    <property type="entry name" value="MR_MLE_2"/>
    <property type="match status" value="1"/>
</dbReference>
<proteinExistence type="predicted"/>
<dbReference type="SFLD" id="SFLDS00001">
    <property type="entry name" value="Enolase"/>
    <property type="match status" value="1"/>
</dbReference>
<reference evidence="3 4" key="1">
    <citation type="submission" date="2018-02" db="EMBL/GenBank/DDBJ databases">
        <title>Complete genome of the streamlined marine actinobacterium Pontimonas salivibrio CL-TW6 adapted to coastal planktonic lifestype.</title>
        <authorList>
            <person name="Cho B.C."/>
            <person name="Hardies S.C."/>
            <person name="Jang G.I."/>
            <person name="Hwang C.Y."/>
        </authorList>
    </citation>
    <scope>NUCLEOTIDE SEQUENCE [LARGE SCALE GENOMIC DNA]</scope>
    <source>
        <strain evidence="3 4">CL-TW6</strain>
    </source>
</reference>
<sequence>MGPHISGITDINELIERSYVVSIPLRMPFRGLTHREVMLIDGPEGPGEWAAFTEYPDNVAAKWLAAALEQAFDDTVAPAPAGVEKVAVNATFPALDPGDGAAWWKKFPGVKAAKVKVGEPGQLLIDDVARVNAIRQAVGPDVTLRLDANARWSVSEADKALFMLRAFDIDYVEQPVSTVDEMVYLKRQLRGTGIRLAADELIRQSGALDEVIDKRAADIAVLKVSPLGGIRPTLALAQQAQDAGLQVVISSGLETSVGLSWGARAAAIVGYQTHSPLAAGLGTAVFFESDVVTQPLKVAAGSIPVNRPVLDPRKIRKVIAAEERTTWWQERLRRCLPMVANGLES</sequence>
<dbReference type="GO" id="GO:0009063">
    <property type="term" value="P:amino acid catabolic process"/>
    <property type="evidence" value="ECO:0007669"/>
    <property type="project" value="InterPro"/>
</dbReference>
<dbReference type="Pfam" id="PF18374">
    <property type="entry name" value="Enolase_like_N"/>
    <property type="match status" value="1"/>
</dbReference>
<evidence type="ECO:0000259" key="2">
    <source>
        <dbReference type="SMART" id="SM00922"/>
    </source>
</evidence>
<dbReference type="AlphaFoldDB" id="A0A2L2BMW7"/>
<dbReference type="InterPro" id="IPR018110">
    <property type="entry name" value="Mandel_Rmase/mucon_lact_enz_CS"/>
</dbReference>
<dbReference type="InterPro" id="IPR029065">
    <property type="entry name" value="Enolase_C-like"/>
</dbReference>
<dbReference type="CDD" id="cd03320">
    <property type="entry name" value="OSBS"/>
    <property type="match status" value="1"/>
</dbReference>
<dbReference type="InterPro" id="IPR036849">
    <property type="entry name" value="Enolase-like_C_sf"/>
</dbReference>
<gene>
    <name evidence="3" type="ORF">C3B54_112</name>
</gene>
<dbReference type="PANTHER" id="PTHR48073:SF2">
    <property type="entry name" value="O-SUCCINYLBENZOATE SYNTHASE"/>
    <property type="match status" value="1"/>
</dbReference>
<dbReference type="SFLD" id="SFLDF00009">
    <property type="entry name" value="o-succinylbenzoate_synthase"/>
    <property type="match status" value="1"/>
</dbReference>
<evidence type="ECO:0000313" key="3">
    <source>
        <dbReference type="EMBL" id="AVG23013.1"/>
    </source>
</evidence>
<dbReference type="GO" id="GO:0043748">
    <property type="term" value="F:O-succinylbenzoate synthase activity"/>
    <property type="evidence" value="ECO:0007669"/>
    <property type="project" value="UniProtKB-EC"/>
</dbReference>
<dbReference type="SUPFAM" id="SSF51604">
    <property type="entry name" value="Enolase C-terminal domain-like"/>
    <property type="match status" value="1"/>
</dbReference>
<dbReference type="KEGG" id="psai:C3B54_112"/>
<dbReference type="PANTHER" id="PTHR48073">
    <property type="entry name" value="O-SUCCINYLBENZOATE SYNTHASE-RELATED"/>
    <property type="match status" value="1"/>
</dbReference>
<keyword evidence="3" id="KW-0456">Lyase</keyword>
<dbReference type="SFLD" id="SFLDG00180">
    <property type="entry name" value="muconate_cycloisomerase"/>
    <property type="match status" value="1"/>
</dbReference>
<dbReference type="GO" id="GO:0046872">
    <property type="term" value="F:metal ion binding"/>
    <property type="evidence" value="ECO:0007669"/>
    <property type="project" value="UniProtKB-KW"/>
</dbReference>
<dbReference type="OrthoDB" id="3725747at2"/>
<dbReference type="Pfam" id="PF13378">
    <property type="entry name" value="MR_MLE_C"/>
    <property type="match status" value="1"/>
</dbReference>
<dbReference type="Proteomes" id="UP000243077">
    <property type="component" value="Chromosome"/>
</dbReference>
<dbReference type="EMBL" id="CP026923">
    <property type="protein sequence ID" value="AVG23013.1"/>
    <property type="molecule type" value="Genomic_DNA"/>
</dbReference>
<dbReference type="NCBIfam" id="NF002782">
    <property type="entry name" value="PRK02901.1"/>
    <property type="match status" value="1"/>
</dbReference>
<evidence type="ECO:0000313" key="4">
    <source>
        <dbReference type="Proteomes" id="UP000243077"/>
    </source>
</evidence>